<dbReference type="InterPro" id="IPR051195">
    <property type="entry name" value="Fungal_stress_NST1"/>
</dbReference>
<feature type="region of interest" description="Disordered" evidence="1">
    <location>
        <begin position="202"/>
        <end position="279"/>
    </location>
</feature>
<dbReference type="PANTHER" id="PTHR31780">
    <property type="entry name" value="STRESS RESPONSE PROTEIN NST1-RELATED"/>
    <property type="match status" value="1"/>
</dbReference>
<gene>
    <name evidence="2" type="ORF">Sradi_3077300</name>
</gene>
<feature type="compositionally biased region" description="Polar residues" evidence="1">
    <location>
        <begin position="243"/>
        <end position="262"/>
    </location>
</feature>
<feature type="region of interest" description="Disordered" evidence="1">
    <location>
        <begin position="40"/>
        <end position="68"/>
    </location>
</feature>
<evidence type="ECO:0000313" key="2">
    <source>
        <dbReference type="EMBL" id="KAL0377718.1"/>
    </source>
</evidence>
<organism evidence="2">
    <name type="scientific">Sesamum radiatum</name>
    <name type="common">Black benniseed</name>
    <dbReference type="NCBI Taxonomy" id="300843"/>
    <lineage>
        <taxon>Eukaryota</taxon>
        <taxon>Viridiplantae</taxon>
        <taxon>Streptophyta</taxon>
        <taxon>Embryophyta</taxon>
        <taxon>Tracheophyta</taxon>
        <taxon>Spermatophyta</taxon>
        <taxon>Magnoliopsida</taxon>
        <taxon>eudicotyledons</taxon>
        <taxon>Gunneridae</taxon>
        <taxon>Pentapetalae</taxon>
        <taxon>asterids</taxon>
        <taxon>lamiids</taxon>
        <taxon>Lamiales</taxon>
        <taxon>Pedaliaceae</taxon>
        <taxon>Sesamum</taxon>
    </lineage>
</organism>
<name>A0AAW2REE2_SESRA</name>
<dbReference type="PANTHER" id="PTHR31780:SF10">
    <property type="entry name" value="LD36051P"/>
    <property type="match status" value="1"/>
</dbReference>
<feature type="compositionally biased region" description="Polar residues" evidence="1">
    <location>
        <begin position="216"/>
        <end position="232"/>
    </location>
</feature>
<feature type="compositionally biased region" description="Basic and acidic residues" evidence="1">
    <location>
        <begin position="233"/>
        <end position="242"/>
    </location>
</feature>
<reference evidence="2" key="1">
    <citation type="submission" date="2020-06" db="EMBL/GenBank/DDBJ databases">
        <authorList>
            <person name="Li T."/>
            <person name="Hu X."/>
            <person name="Zhang T."/>
            <person name="Song X."/>
            <person name="Zhang H."/>
            <person name="Dai N."/>
            <person name="Sheng W."/>
            <person name="Hou X."/>
            <person name="Wei L."/>
        </authorList>
    </citation>
    <scope>NUCLEOTIDE SEQUENCE</scope>
    <source>
        <strain evidence="2">G02</strain>
        <tissue evidence="2">Leaf</tissue>
    </source>
</reference>
<protein>
    <submittedName>
        <fullName evidence="2">Uncharacterized protein</fullName>
    </submittedName>
</protein>
<feature type="compositionally biased region" description="Low complexity" evidence="1">
    <location>
        <begin position="49"/>
        <end position="63"/>
    </location>
</feature>
<accession>A0AAW2REE2</accession>
<evidence type="ECO:0000256" key="1">
    <source>
        <dbReference type="SAM" id="MobiDB-lite"/>
    </source>
</evidence>
<sequence length="307" mass="32631">MASITKSPEFLSQMLSHFPGGPPSHFPFYEMNPLLGGPIFAFSPHDESSGTQSQPQKSTPSSSAPLGNWQQCHSGVDSFYGPPAGYSGPFIGPPGGIPGVQGPPHMVVYNHFAPVGQYGAAPVQHLAPGSPLLPMPSPLPMFDVTPFQTASDLPVQARWGHIPASPFTLFPSLDHRTHKEKVPPSQVNHGHSIDQSLTAKRISDSGSLRSTSSSSGQNVAVQNSSGSTNAESSKTDTVENGKHQSASAVKTQFSQKSTQQGNPAGYNYQRGAMSHRNSTGNEWSHGGWVSMGGSIPPVWIKVFLLQR</sequence>
<dbReference type="AlphaFoldDB" id="A0AAW2REE2"/>
<comment type="caution">
    <text evidence="2">The sequence shown here is derived from an EMBL/GenBank/DDBJ whole genome shotgun (WGS) entry which is preliminary data.</text>
</comment>
<feature type="compositionally biased region" description="Low complexity" evidence="1">
    <location>
        <begin position="204"/>
        <end position="215"/>
    </location>
</feature>
<proteinExistence type="predicted"/>
<dbReference type="EMBL" id="JACGWJ010000013">
    <property type="protein sequence ID" value="KAL0377718.1"/>
    <property type="molecule type" value="Genomic_DNA"/>
</dbReference>
<reference evidence="2" key="2">
    <citation type="journal article" date="2024" name="Plant">
        <title>Genomic evolution and insights into agronomic trait innovations of Sesamum species.</title>
        <authorList>
            <person name="Miao H."/>
            <person name="Wang L."/>
            <person name="Qu L."/>
            <person name="Liu H."/>
            <person name="Sun Y."/>
            <person name="Le M."/>
            <person name="Wang Q."/>
            <person name="Wei S."/>
            <person name="Zheng Y."/>
            <person name="Lin W."/>
            <person name="Duan Y."/>
            <person name="Cao H."/>
            <person name="Xiong S."/>
            <person name="Wang X."/>
            <person name="Wei L."/>
            <person name="Li C."/>
            <person name="Ma Q."/>
            <person name="Ju M."/>
            <person name="Zhao R."/>
            <person name="Li G."/>
            <person name="Mu C."/>
            <person name="Tian Q."/>
            <person name="Mei H."/>
            <person name="Zhang T."/>
            <person name="Gao T."/>
            <person name="Zhang H."/>
        </authorList>
    </citation>
    <scope>NUCLEOTIDE SEQUENCE</scope>
    <source>
        <strain evidence="2">G02</strain>
    </source>
</reference>